<comment type="caution">
    <text evidence="1">The sequence shown here is derived from an EMBL/GenBank/DDBJ whole genome shotgun (WGS) entry which is preliminary data.</text>
</comment>
<dbReference type="EMBL" id="JBFAKC010000016">
    <property type="protein sequence ID" value="MEV0711597.1"/>
    <property type="molecule type" value="Genomic_DNA"/>
</dbReference>
<reference evidence="1 2" key="1">
    <citation type="submission" date="2024-06" db="EMBL/GenBank/DDBJ databases">
        <title>The Natural Products Discovery Center: Release of the First 8490 Sequenced Strains for Exploring Actinobacteria Biosynthetic Diversity.</title>
        <authorList>
            <person name="Kalkreuter E."/>
            <person name="Kautsar S.A."/>
            <person name="Yang D."/>
            <person name="Bader C.D."/>
            <person name="Teijaro C.N."/>
            <person name="Fluegel L."/>
            <person name="Davis C.M."/>
            <person name="Simpson J.R."/>
            <person name="Lauterbach L."/>
            <person name="Steele A.D."/>
            <person name="Gui C."/>
            <person name="Meng S."/>
            <person name="Li G."/>
            <person name="Viehrig K."/>
            <person name="Ye F."/>
            <person name="Su P."/>
            <person name="Kiefer A.F."/>
            <person name="Nichols A."/>
            <person name="Cepeda A.J."/>
            <person name="Yan W."/>
            <person name="Fan B."/>
            <person name="Jiang Y."/>
            <person name="Adhikari A."/>
            <person name="Zheng C.-J."/>
            <person name="Schuster L."/>
            <person name="Cowan T.M."/>
            <person name="Smanski M.J."/>
            <person name="Chevrette M.G."/>
            <person name="De Carvalho L.P.S."/>
            <person name="Shen B."/>
        </authorList>
    </citation>
    <scope>NUCLEOTIDE SEQUENCE [LARGE SCALE GENOMIC DNA]</scope>
    <source>
        <strain evidence="1 2">NPDC050403</strain>
    </source>
</reference>
<keyword evidence="2" id="KW-1185">Reference proteome</keyword>
<accession>A0ABV3G1N6</accession>
<name>A0ABV3G1N6_9NOCA</name>
<proteinExistence type="predicted"/>
<dbReference type="Proteomes" id="UP001551695">
    <property type="component" value="Unassembled WGS sequence"/>
</dbReference>
<evidence type="ECO:0008006" key="3">
    <source>
        <dbReference type="Google" id="ProtNLM"/>
    </source>
</evidence>
<dbReference type="RefSeq" id="WP_357788120.1">
    <property type="nucleotide sequence ID" value="NZ_JBFAKC010000016.1"/>
</dbReference>
<gene>
    <name evidence="1" type="ORF">AB0I48_28965</name>
</gene>
<protein>
    <recommendedName>
        <fullName evidence="3">DUF2357 domain-containing protein</fullName>
    </recommendedName>
</protein>
<evidence type="ECO:0000313" key="2">
    <source>
        <dbReference type="Proteomes" id="UP001551695"/>
    </source>
</evidence>
<organism evidence="1 2">
    <name type="scientific">Nocardia aurea</name>
    <dbReference type="NCBI Taxonomy" id="2144174"/>
    <lineage>
        <taxon>Bacteria</taxon>
        <taxon>Bacillati</taxon>
        <taxon>Actinomycetota</taxon>
        <taxon>Actinomycetes</taxon>
        <taxon>Mycobacteriales</taxon>
        <taxon>Nocardiaceae</taxon>
        <taxon>Nocardia</taxon>
    </lineage>
</organism>
<evidence type="ECO:0000313" key="1">
    <source>
        <dbReference type="EMBL" id="MEV0711597.1"/>
    </source>
</evidence>
<sequence length="627" mass="69171">MSQALLEAVTSRSWTTLLETPLLAGHNEDAIDLEEREKLLGERLPSIAHVTERFVTRLGERSELLPVSRVKRPARRSLQRLAAHTEDWAGRSLAGPVPRRALAVTREEDANLYENRMVTELVHPILSTALLARIRKLRRLTSDLSDLNQSRHVGTHHRTERLYSFWGDDAAKANESHRHAATTLESLEKLAAWVQALRGTTLSVLLRGKVAGQRSLRLTNVINNDRHYRAAGEVWTAYERPEIASETPAARQERLARRQTAFDNYVLGLVVRSLGDLGYTPLSGTLPRLGEGVELEGGWGDARLTRETDGTLTVGCHGSTLRMVPILDAVGPGDDHLTICQRWSDLQAAADLPTVVVFLASSTNVRNNPDNVVAGSMSSAKDDTLEPGYLLTGVPVSPLETTSLERVARGISLAVRIPPLMAYPPQLTLGEQQVPLRLVDHLESSGIDASNLSPLFHRTGNTLKLRRPLVTSEQTRLEAVVRELEVAARGTGWQRDFGGHISQILKSFDVATRSLLPLLTCPVCSAPSTARQLQRVGDVFVIECQSCTTRWGHERCGNCQARIPIIEPEQELLNPEISGPGWVERIFGQDALSSPCWARTSANRYICPECRVCPIAVDAVGFCTRCH</sequence>